<dbReference type="GO" id="GO:0019185">
    <property type="term" value="C:snRNA-activating protein complex"/>
    <property type="evidence" value="ECO:0007669"/>
    <property type="project" value="TreeGrafter"/>
</dbReference>
<dbReference type="GO" id="GO:0005634">
    <property type="term" value="C:nucleus"/>
    <property type="evidence" value="ECO:0007669"/>
    <property type="project" value="UniProtKB-SubCell"/>
</dbReference>
<keyword evidence="4" id="KW-0238">DNA-binding</keyword>
<keyword evidence="3" id="KW-0805">Transcription regulation</keyword>
<dbReference type="EMBL" id="HBEK01018945">
    <property type="protein sequence ID" value="CAD8400384.1"/>
    <property type="molecule type" value="Transcribed_RNA"/>
</dbReference>
<dbReference type="PANTHER" id="PTHR13421">
    <property type="entry name" value="SNRNA-ACTIVATING PROTEIN COMPLEX SUBUNIT 3"/>
    <property type="match status" value="1"/>
</dbReference>
<evidence type="ECO:0000256" key="5">
    <source>
        <dbReference type="ARBA" id="ARBA00023163"/>
    </source>
</evidence>
<reference evidence="7" key="1">
    <citation type="submission" date="2021-01" db="EMBL/GenBank/DDBJ databases">
        <authorList>
            <person name="Corre E."/>
            <person name="Pelletier E."/>
            <person name="Niang G."/>
            <person name="Scheremetjew M."/>
            <person name="Finn R."/>
            <person name="Kale V."/>
            <person name="Holt S."/>
            <person name="Cochrane G."/>
            <person name="Meng A."/>
            <person name="Brown T."/>
            <person name="Cohen L."/>
        </authorList>
    </citation>
    <scope>NUCLEOTIDE SEQUENCE</scope>
    <source>
        <strain evidence="7">UTEX LB 2760</strain>
    </source>
</reference>
<dbReference type="Pfam" id="PF12251">
    <property type="entry name" value="SNAPC3"/>
    <property type="match status" value="1"/>
</dbReference>
<dbReference type="GO" id="GO:0001006">
    <property type="term" value="F:RNA polymerase III type 3 promoter sequence-specific DNA binding"/>
    <property type="evidence" value="ECO:0007669"/>
    <property type="project" value="TreeGrafter"/>
</dbReference>
<evidence type="ECO:0000256" key="2">
    <source>
        <dbReference type="ARBA" id="ARBA00010410"/>
    </source>
</evidence>
<organism evidence="7">
    <name type="scientific">Rhodosorus marinus</name>
    <dbReference type="NCBI Taxonomy" id="101924"/>
    <lineage>
        <taxon>Eukaryota</taxon>
        <taxon>Rhodophyta</taxon>
        <taxon>Stylonematophyceae</taxon>
        <taxon>Stylonematales</taxon>
        <taxon>Stylonemataceae</taxon>
        <taxon>Rhodosorus</taxon>
    </lineage>
</organism>
<sequence>MVEEQLRKGFSDLVSVGEFGAELQEFFQFVSSAKEEDPSRLLDGVDVNGLRQIRPQLPVRRRGRRSHVDKARAHDEDRQGTLVDTDCALKSYRLKVLTKKPFSSFDLPAENCPKAKIAPSRAHAGGADEEVAVVHVAIYDSTRANKSQEFLVLSNQKLDELSTKISCRIDEASETHSNGGFFFIEGVFYGSGGPGDSSATVKQFLDRNKQQWRRTPEKARSAASSRRRIKSEFREAAVNAAPSLNYSNLSIEETSSASFDQLKIRLGFPYIYVHRHSCEHLIVFRDLRSRSFGVEASGPESFPMTVYQLPGRTRKCTVCISRHATKRVLHDPLAEESPAFFCEDCFRDLHRREPQGPSSELLVYNYSFD</sequence>
<name>A0A7S0G5D3_9RHOD</name>
<dbReference type="AlphaFoldDB" id="A0A7S0G5D3"/>
<dbReference type="GO" id="GO:0042796">
    <property type="term" value="P:snRNA transcription by RNA polymerase III"/>
    <property type="evidence" value="ECO:0007669"/>
    <property type="project" value="TreeGrafter"/>
</dbReference>
<accession>A0A7S0G5D3</accession>
<dbReference type="PANTHER" id="PTHR13421:SF16">
    <property type="entry name" value="SNRNA-ACTIVATING PROTEIN COMPLEX SUBUNIT 3"/>
    <property type="match status" value="1"/>
</dbReference>
<comment type="subcellular location">
    <subcellularLocation>
        <location evidence="1">Nucleus</location>
    </subcellularLocation>
</comment>
<proteinExistence type="inferred from homology"/>
<dbReference type="GO" id="GO:0003681">
    <property type="term" value="F:bent DNA binding"/>
    <property type="evidence" value="ECO:0007669"/>
    <property type="project" value="TreeGrafter"/>
</dbReference>
<evidence type="ECO:0000256" key="6">
    <source>
        <dbReference type="ARBA" id="ARBA00023242"/>
    </source>
</evidence>
<dbReference type="GO" id="GO:0042795">
    <property type="term" value="P:snRNA transcription by RNA polymerase II"/>
    <property type="evidence" value="ECO:0007669"/>
    <property type="project" value="TreeGrafter"/>
</dbReference>
<dbReference type="GO" id="GO:0000978">
    <property type="term" value="F:RNA polymerase II cis-regulatory region sequence-specific DNA binding"/>
    <property type="evidence" value="ECO:0007669"/>
    <property type="project" value="TreeGrafter"/>
</dbReference>
<evidence type="ECO:0008006" key="8">
    <source>
        <dbReference type="Google" id="ProtNLM"/>
    </source>
</evidence>
<dbReference type="GO" id="GO:0001046">
    <property type="term" value="F:core promoter sequence-specific DNA binding"/>
    <property type="evidence" value="ECO:0007669"/>
    <property type="project" value="TreeGrafter"/>
</dbReference>
<evidence type="ECO:0000313" key="7">
    <source>
        <dbReference type="EMBL" id="CAD8400384.1"/>
    </source>
</evidence>
<gene>
    <name evidence="7" type="ORF">RMAR0315_LOCUS10380</name>
</gene>
<keyword evidence="5" id="KW-0804">Transcription</keyword>
<dbReference type="InterPro" id="IPR022042">
    <property type="entry name" value="snRNA-activating_su3"/>
</dbReference>
<evidence type="ECO:0000256" key="1">
    <source>
        <dbReference type="ARBA" id="ARBA00004123"/>
    </source>
</evidence>
<keyword evidence="6" id="KW-0539">Nucleus</keyword>
<protein>
    <recommendedName>
        <fullName evidence="8">snRNA-activating protein complex subunit 3</fullName>
    </recommendedName>
</protein>
<evidence type="ECO:0000256" key="4">
    <source>
        <dbReference type="ARBA" id="ARBA00023125"/>
    </source>
</evidence>
<evidence type="ECO:0000256" key="3">
    <source>
        <dbReference type="ARBA" id="ARBA00023015"/>
    </source>
</evidence>
<comment type="similarity">
    <text evidence="2">Belongs to the SNAPC3/SRD2 family.</text>
</comment>